<dbReference type="Pfam" id="PF05119">
    <property type="entry name" value="Terminase_4"/>
    <property type="match status" value="1"/>
</dbReference>
<dbReference type="EMBL" id="LROR01000032">
    <property type="protein sequence ID" value="OBR96655.1"/>
    <property type="molecule type" value="Genomic_DNA"/>
</dbReference>
<evidence type="ECO:0000313" key="3">
    <source>
        <dbReference type="Proteomes" id="UP000077384"/>
    </source>
</evidence>
<comment type="caution">
    <text evidence="1">The sequence shown here is derived from an EMBL/GenBank/DDBJ whole genome shotgun (WGS) entry which is preliminary data.</text>
</comment>
<dbReference type="Proteomes" id="UP000093694">
    <property type="component" value="Unassembled WGS sequence"/>
</dbReference>
<evidence type="ECO:0008006" key="5">
    <source>
        <dbReference type="Google" id="ProtNLM"/>
    </source>
</evidence>
<accession>A0A166TU38</accession>
<organism evidence="1 3">
    <name type="scientific">Clostridium coskatii</name>
    <dbReference type="NCBI Taxonomy" id="1705578"/>
    <lineage>
        <taxon>Bacteria</taxon>
        <taxon>Bacillati</taxon>
        <taxon>Bacillota</taxon>
        <taxon>Clostridia</taxon>
        <taxon>Eubacteriales</taxon>
        <taxon>Clostridiaceae</taxon>
        <taxon>Clostridium</taxon>
    </lineage>
</organism>
<dbReference type="RefSeq" id="WP_063600481.1">
    <property type="nucleotide sequence ID" value="NZ_LITQ01000008.1"/>
</dbReference>
<protein>
    <recommendedName>
        <fullName evidence="5">Phage terminase, small subunit</fullName>
    </recommendedName>
</protein>
<sequence length="102" mass="11850">MASAKKIKESLIKQLEDKSANVEHFLGLIDDYIWYFNQEKLMQKDVKKRGYTYETISASGKEYEKDNPSVKNAVLYNKQKLAILKELELTTENVVSDDEDEL</sequence>
<dbReference type="EMBL" id="LITQ01000008">
    <property type="protein sequence ID" value="OAA94093.1"/>
    <property type="molecule type" value="Genomic_DNA"/>
</dbReference>
<reference evidence="1 3" key="1">
    <citation type="journal article" date="2015" name="Biotechnol. Bioeng.">
        <title>Genome sequence and phenotypic characterization of Caulobacter segnis.</title>
        <authorList>
            <person name="Patel S."/>
            <person name="Fletcher B."/>
            <person name="Scott D.C."/>
            <person name="Ely B."/>
        </authorList>
    </citation>
    <scope>NUCLEOTIDE SEQUENCE [LARGE SCALE GENOMIC DNA]</scope>
    <source>
        <strain evidence="1 3">PS02</strain>
    </source>
</reference>
<keyword evidence="4" id="KW-1185">Reference proteome</keyword>
<name>A0A166TU38_9CLOT</name>
<evidence type="ECO:0000313" key="2">
    <source>
        <dbReference type="EMBL" id="OBR96655.1"/>
    </source>
</evidence>
<dbReference type="InterPro" id="IPR006448">
    <property type="entry name" value="Phage_term_ssu_P27"/>
</dbReference>
<dbReference type="PATRIC" id="fig|1705578.3.peg.3657"/>
<reference evidence="2 4" key="2">
    <citation type="journal article" date="2016" name="Front. Microbiol.">
        <title>Industrial Acetogenic Biocatalysts: A Comparative Metabolic and Genomic Analysis.</title>
        <authorList>
            <person name="Bengelsdorf F."/>
            <person name="Poehlein A."/>
            <person name="Sonja S."/>
            <person name="Erz C."/>
            <person name="Hummel T."/>
            <person name="Hoffmeister S."/>
            <person name="Daniel R."/>
            <person name="Durre P."/>
        </authorList>
    </citation>
    <scope>NUCLEOTIDE SEQUENCE [LARGE SCALE GENOMIC DNA]</scope>
    <source>
        <strain evidence="2 4">PTA-10522</strain>
    </source>
</reference>
<gene>
    <name evidence="2" type="ORF">CLCOS_08170</name>
    <name evidence="1" type="ORF">WX73_03663</name>
</gene>
<dbReference type="Proteomes" id="UP000077384">
    <property type="component" value="Unassembled WGS sequence"/>
</dbReference>
<dbReference type="AlphaFoldDB" id="A0A166TU38"/>
<evidence type="ECO:0000313" key="4">
    <source>
        <dbReference type="Proteomes" id="UP000093694"/>
    </source>
</evidence>
<proteinExistence type="predicted"/>
<evidence type="ECO:0000313" key="1">
    <source>
        <dbReference type="EMBL" id="OAA94093.1"/>
    </source>
</evidence>